<protein>
    <recommendedName>
        <fullName evidence="3">DUF2267 domain-containing protein</fullName>
    </recommendedName>
</protein>
<sequence>MEELVARLKEKVGISEAAARHAVEIVIEFLSNEAPPGAMDEIAAAIPGLAELRARLPAQAAIPADTRHFGGMARLIQVADRMMAAGLTMPQVQDATREVVAFAREKAGAEAVDRIVAAIPGLRQVA</sequence>
<reference evidence="1 2" key="1">
    <citation type="submission" date="2019-03" db="EMBL/GenBank/DDBJ databases">
        <title>Genomic Encyclopedia of Type Strains, Phase IV (KMG-IV): sequencing the most valuable type-strain genomes for metagenomic binning, comparative biology and taxonomic classification.</title>
        <authorList>
            <person name="Goeker M."/>
        </authorList>
    </citation>
    <scope>NUCLEOTIDE SEQUENCE [LARGE SCALE GENOMIC DNA]</scope>
    <source>
        <strain evidence="1 2">DSM 9035</strain>
    </source>
</reference>
<gene>
    <name evidence="1" type="ORF">EDC64_111164</name>
</gene>
<dbReference type="RefSeq" id="WP_132033514.1">
    <property type="nucleotide sequence ID" value="NZ_SMAI01000011.1"/>
</dbReference>
<comment type="caution">
    <text evidence="1">The sequence shown here is derived from an EMBL/GenBank/DDBJ whole genome shotgun (WGS) entry which is preliminary data.</text>
</comment>
<keyword evidence="2" id="KW-1185">Reference proteome</keyword>
<dbReference type="Proteomes" id="UP000294664">
    <property type="component" value="Unassembled WGS sequence"/>
</dbReference>
<organism evidence="1 2">
    <name type="scientific">Aquabacter spiritensis</name>
    <dbReference type="NCBI Taxonomy" id="933073"/>
    <lineage>
        <taxon>Bacteria</taxon>
        <taxon>Pseudomonadati</taxon>
        <taxon>Pseudomonadota</taxon>
        <taxon>Alphaproteobacteria</taxon>
        <taxon>Hyphomicrobiales</taxon>
        <taxon>Xanthobacteraceae</taxon>
        <taxon>Aquabacter</taxon>
    </lineage>
</organism>
<evidence type="ECO:0008006" key="3">
    <source>
        <dbReference type="Google" id="ProtNLM"/>
    </source>
</evidence>
<dbReference type="AlphaFoldDB" id="A0A4R3LR79"/>
<dbReference type="OrthoDB" id="7907231at2"/>
<proteinExistence type="predicted"/>
<accession>A0A4R3LR79</accession>
<evidence type="ECO:0000313" key="2">
    <source>
        <dbReference type="Proteomes" id="UP000294664"/>
    </source>
</evidence>
<dbReference type="EMBL" id="SMAI01000011">
    <property type="protein sequence ID" value="TCT02992.1"/>
    <property type="molecule type" value="Genomic_DNA"/>
</dbReference>
<evidence type="ECO:0000313" key="1">
    <source>
        <dbReference type="EMBL" id="TCT02992.1"/>
    </source>
</evidence>
<name>A0A4R3LR79_9HYPH</name>